<accession>A0ACB8EBN9</accession>
<dbReference type="Proteomes" id="UP000827872">
    <property type="component" value="Linkage Group LG14"/>
</dbReference>
<protein>
    <submittedName>
        <fullName evidence="1">Uncharacterized protein</fullName>
    </submittedName>
</protein>
<gene>
    <name evidence="1" type="ORF">K3G42_016515</name>
</gene>
<keyword evidence="2" id="KW-1185">Reference proteome</keyword>
<evidence type="ECO:0000313" key="2">
    <source>
        <dbReference type="Proteomes" id="UP000827872"/>
    </source>
</evidence>
<evidence type="ECO:0000313" key="1">
    <source>
        <dbReference type="EMBL" id="KAH7989952.1"/>
    </source>
</evidence>
<organism evidence="1 2">
    <name type="scientific">Sphaerodactylus townsendi</name>
    <dbReference type="NCBI Taxonomy" id="933632"/>
    <lineage>
        <taxon>Eukaryota</taxon>
        <taxon>Metazoa</taxon>
        <taxon>Chordata</taxon>
        <taxon>Craniata</taxon>
        <taxon>Vertebrata</taxon>
        <taxon>Euteleostomi</taxon>
        <taxon>Lepidosauria</taxon>
        <taxon>Squamata</taxon>
        <taxon>Bifurcata</taxon>
        <taxon>Gekkota</taxon>
        <taxon>Sphaerodactylidae</taxon>
        <taxon>Sphaerodactylus</taxon>
    </lineage>
</organism>
<reference evidence="1" key="1">
    <citation type="submission" date="2021-08" db="EMBL/GenBank/DDBJ databases">
        <title>The first chromosome-level gecko genome reveals the dynamic sex chromosomes of Neotropical dwarf geckos (Sphaerodactylidae: Sphaerodactylus).</title>
        <authorList>
            <person name="Pinto B.J."/>
            <person name="Keating S.E."/>
            <person name="Gamble T."/>
        </authorList>
    </citation>
    <scope>NUCLEOTIDE SEQUENCE</scope>
    <source>
        <strain evidence="1">TG3544</strain>
    </source>
</reference>
<sequence>MSYPQFGYPYSSAPQFLMTTNSLTTCCETSGRTLTDSAAAAASAQAPVYCPVYESRLLANSAAARRRLREPLPRQPGLRQLRRLRERGLRFLLPESLVDLKWAWGGAGWIIKLRAPTTFQLPHLGIKNSFESKEGSGSAHAGLAQAAAYYPYEPTLSQYQYDRYGALDGGTRRKNATRETTSTLKAWLQELQAPYPTKGEKIMLAIITKMTLTQVSTWFANARRRLKKENKMTWPPRNKGADEKGPFCRKDDDDEEAAAGADALKSRKLPEAPSKEDKDLALSDLEDYDPLESESSEGELKAPAFGHVETDVCLDEACKESARDGALERAKAAGPEGCGAAELLGGRASRAGCEAKQCFHHQQQQQVLEAGKPRIWSLARASHPPAAGRVPVVHAEAPAAGGAERRPRPGLARGQPARATHQGVPGGQPQELGGRRLPRPALPAQHFGPLRGLLGRPQGGRRLRLLPSLGDRRGRRPAQGRPNGPRQRPPGLPQSRQQDVLLLAAGPRPTPPGASGGGGERPAEDCGEAGWGTGPPEELEIAFQWRGLLLRSRHRPGFSKRCGGTMQRPAGLSEGGCRLAPTLKRPATLLTPRAPPASPAPAGLSEAPGWSPASSSGEGKGLVGLLGFFFFSQCGMPILVTKKQRGGLPRTFPPSPLHS</sequence>
<name>A0ACB8EBN9_9SAUR</name>
<dbReference type="EMBL" id="CM037627">
    <property type="protein sequence ID" value="KAH7989952.1"/>
    <property type="molecule type" value="Genomic_DNA"/>
</dbReference>
<comment type="caution">
    <text evidence="1">The sequence shown here is derived from an EMBL/GenBank/DDBJ whole genome shotgun (WGS) entry which is preliminary data.</text>
</comment>
<proteinExistence type="predicted"/>